<sequence>MTWTKRQHPALWHETCKQIWQRDEGRCQGPHCQHQPLNSLSLKNAHIDHILEVSKGGSDANSNLRTLCRRCHCLRSSIAHQGMIGAALSDGVIPPNWRTLVWEG</sequence>
<keyword evidence="2" id="KW-0255">Endonuclease</keyword>
<dbReference type="Gene3D" id="1.10.30.50">
    <property type="match status" value="1"/>
</dbReference>
<dbReference type="InterPro" id="IPR003615">
    <property type="entry name" value="HNH_nuc"/>
</dbReference>
<dbReference type="GO" id="GO:0003676">
    <property type="term" value="F:nucleic acid binding"/>
    <property type="evidence" value="ECO:0007669"/>
    <property type="project" value="InterPro"/>
</dbReference>
<protein>
    <submittedName>
        <fullName evidence="2">HNH endonuclease</fullName>
    </submittedName>
</protein>
<name>A0A2T1D864_9CYAN</name>
<comment type="caution">
    <text evidence="2">The sequence shown here is derived from an EMBL/GenBank/DDBJ whole genome shotgun (WGS) entry which is preliminary data.</text>
</comment>
<dbReference type="AlphaFoldDB" id="A0A2T1D864"/>
<reference evidence="2 3" key="1">
    <citation type="submission" date="2018-02" db="EMBL/GenBank/DDBJ databases">
        <authorList>
            <person name="Cohen D.B."/>
            <person name="Kent A.D."/>
        </authorList>
    </citation>
    <scope>NUCLEOTIDE SEQUENCE [LARGE SCALE GENOMIC DNA]</scope>
    <source>
        <strain evidence="2 3">ULC007</strain>
    </source>
</reference>
<dbReference type="SMART" id="SM00507">
    <property type="entry name" value="HNHc"/>
    <property type="match status" value="1"/>
</dbReference>
<reference evidence="2 3" key="2">
    <citation type="submission" date="2018-03" db="EMBL/GenBank/DDBJ databases">
        <title>The ancient ancestry and fast evolution of plastids.</title>
        <authorList>
            <person name="Moore K.R."/>
            <person name="Magnabosco C."/>
            <person name="Momper L."/>
            <person name="Gold D.A."/>
            <person name="Bosak T."/>
            <person name="Fournier G.P."/>
        </authorList>
    </citation>
    <scope>NUCLEOTIDE SEQUENCE [LARGE SCALE GENOMIC DNA]</scope>
    <source>
        <strain evidence="2 3">ULC007</strain>
    </source>
</reference>
<evidence type="ECO:0000313" key="3">
    <source>
        <dbReference type="Proteomes" id="UP000238634"/>
    </source>
</evidence>
<dbReference type="EMBL" id="PVWG01000038">
    <property type="protein sequence ID" value="PSB16682.1"/>
    <property type="molecule type" value="Genomic_DNA"/>
</dbReference>
<keyword evidence="3" id="KW-1185">Reference proteome</keyword>
<keyword evidence="2" id="KW-0540">Nuclease</keyword>
<dbReference type="InterPro" id="IPR002711">
    <property type="entry name" value="HNH"/>
</dbReference>
<dbReference type="GO" id="GO:0004519">
    <property type="term" value="F:endonuclease activity"/>
    <property type="evidence" value="ECO:0007669"/>
    <property type="project" value="UniProtKB-KW"/>
</dbReference>
<dbReference type="STRING" id="1920490.GCA_001895925_00018"/>
<dbReference type="Proteomes" id="UP000238634">
    <property type="component" value="Unassembled WGS sequence"/>
</dbReference>
<evidence type="ECO:0000313" key="2">
    <source>
        <dbReference type="EMBL" id="PSB16682.1"/>
    </source>
</evidence>
<keyword evidence="2" id="KW-0378">Hydrolase</keyword>
<feature type="domain" description="HNH nuclease" evidence="1">
    <location>
        <begin position="14"/>
        <end position="73"/>
    </location>
</feature>
<dbReference type="OrthoDB" id="9802901at2"/>
<proteinExistence type="predicted"/>
<dbReference type="GO" id="GO:0008270">
    <property type="term" value="F:zinc ion binding"/>
    <property type="evidence" value="ECO:0007669"/>
    <property type="project" value="InterPro"/>
</dbReference>
<evidence type="ECO:0000259" key="1">
    <source>
        <dbReference type="SMART" id="SM00507"/>
    </source>
</evidence>
<dbReference type="CDD" id="cd00085">
    <property type="entry name" value="HNHc"/>
    <property type="match status" value="1"/>
</dbReference>
<dbReference type="RefSeq" id="WP_073074439.1">
    <property type="nucleotide sequence ID" value="NZ_MPPI01000037.1"/>
</dbReference>
<dbReference type="Pfam" id="PF01844">
    <property type="entry name" value="HNH"/>
    <property type="match status" value="1"/>
</dbReference>
<gene>
    <name evidence="2" type="ORF">C7B65_20775</name>
</gene>
<accession>A0A2T1D864</accession>
<organism evidence="2 3">
    <name type="scientific">Phormidesmis priestleyi ULC007</name>
    <dbReference type="NCBI Taxonomy" id="1920490"/>
    <lineage>
        <taxon>Bacteria</taxon>
        <taxon>Bacillati</taxon>
        <taxon>Cyanobacteriota</taxon>
        <taxon>Cyanophyceae</taxon>
        <taxon>Leptolyngbyales</taxon>
        <taxon>Leptolyngbyaceae</taxon>
        <taxon>Phormidesmis</taxon>
    </lineage>
</organism>